<protein>
    <submittedName>
        <fullName evidence="1">Uncharacterized protein</fullName>
    </submittedName>
</protein>
<keyword evidence="2" id="KW-1185">Reference proteome</keyword>
<reference evidence="1 2" key="1">
    <citation type="submission" date="2019-05" db="EMBL/GenBank/DDBJ databases">
        <title>Another draft genome of Portunus trituberculatus and its Hox gene families provides insights of decapod evolution.</title>
        <authorList>
            <person name="Jeong J.-H."/>
            <person name="Song I."/>
            <person name="Kim S."/>
            <person name="Choi T."/>
            <person name="Kim D."/>
            <person name="Ryu S."/>
            <person name="Kim W."/>
        </authorList>
    </citation>
    <scope>NUCLEOTIDE SEQUENCE [LARGE SCALE GENOMIC DNA]</scope>
    <source>
        <tissue evidence="1">Muscle</tissue>
    </source>
</reference>
<evidence type="ECO:0000313" key="2">
    <source>
        <dbReference type="Proteomes" id="UP000324222"/>
    </source>
</evidence>
<organism evidence="1 2">
    <name type="scientific">Portunus trituberculatus</name>
    <name type="common">Swimming crab</name>
    <name type="synonym">Neptunus trituberculatus</name>
    <dbReference type="NCBI Taxonomy" id="210409"/>
    <lineage>
        <taxon>Eukaryota</taxon>
        <taxon>Metazoa</taxon>
        <taxon>Ecdysozoa</taxon>
        <taxon>Arthropoda</taxon>
        <taxon>Crustacea</taxon>
        <taxon>Multicrustacea</taxon>
        <taxon>Malacostraca</taxon>
        <taxon>Eumalacostraca</taxon>
        <taxon>Eucarida</taxon>
        <taxon>Decapoda</taxon>
        <taxon>Pleocyemata</taxon>
        <taxon>Brachyura</taxon>
        <taxon>Eubrachyura</taxon>
        <taxon>Portunoidea</taxon>
        <taxon>Portunidae</taxon>
        <taxon>Portuninae</taxon>
        <taxon>Portunus</taxon>
    </lineage>
</organism>
<proteinExistence type="predicted"/>
<evidence type="ECO:0000313" key="1">
    <source>
        <dbReference type="EMBL" id="MPC72189.1"/>
    </source>
</evidence>
<sequence>MVLVQNKIDLIDQATVKP</sequence>
<dbReference type="Proteomes" id="UP000324222">
    <property type="component" value="Unassembled WGS sequence"/>
</dbReference>
<dbReference type="EMBL" id="VSRR010034302">
    <property type="protein sequence ID" value="MPC72189.1"/>
    <property type="molecule type" value="Genomic_DNA"/>
</dbReference>
<dbReference type="AlphaFoldDB" id="A0A5B7HR23"/>
<comment type="caution">
    <text evidence="1">The sequence shown here is derived from an EMBL/GenBank/DDBJ whole genome shotgun (WGS) entry which is preliminary data.</text>
</comment>
<accession>A0A5B7HR23</accession>
<gene>
    <name evidence="1" type="ORF">E2C01_066486</name>
</gene>
<name>A0A5B7HR23_PORTR</name>